<keyword evidence="1" id="KW-0805">Transcription regulation</keyword>
<keyword evidence="7" id="KW-1185">Reference proteome</keyword>
<dbReference type="InterPro" id="IPR000524">
    <property type="entry name" value="Tscrpt_reg_HTH_GntR"/>
</dbReference>
<keyword evidence="3" id="KW-0804">Transcription</keyword>
<evidence type="ECO:0000256" key="2">
    <source>
        <dbReference type="ARBA" id="ARBA00023125"/>
    </source>
</evidence>
<feature type="region of interest" description="Disordered" evidence="4">
    <location>
        <begin position="162"/>
        <end position="202"/>
    </location>
</feature>
<accession>A0A1H7RZX2</accession>
<dbReference type="CDD" id="cd07377">
    <property type="entry name" value="WHTH_GntR"/>
    <property type="match status" value="1"/>
</dbReference>
<name>A0A1H7RZX2_9ACTN</name>
<dbReference type="InterPro" id="IPR036388">
    <property type="entry name" value="WH-like_DNA-bd_sf"/>
</dbReference>
<dbReference type="Proteomes" id="UP000198953">
    <property type="component" value="Unassembled WGS sequence"/>
</dbReference>
<protein>
    <submittedName>
        <fullName evidence="6">Regulatory protein, gntR family</fullName>
    </submittedName>
</protein>
<dbReference type="InterPro" id="IPR036390">
    <property type="entry name" value="WH_DNA-bd_sf"/>
</dbReference>
<dbReference type="OrthoDB" id="4338617at2"/>
<evidence type="ECO:0000256" key="1">
    <source>
        <dbReference type="ARBA" id="ARBA00023015"/>
    </source>
</evidence>
<dbReference type="EMBL" id="FOBF01000006">
    <property type="protein sequence ID" value="SEL65861.1"/>
    <property type="molecule type" value="Genomic_DNA"/>
</dbReference>
<keyword evidence="2" id="KW-0238">DNA-binding</keyword>
<dbReference type="Gene3D" id="1.10.10.10">
    <property type="entry name" value="Winged helix-like DNA-binding domain superfamily/Winged helix DNA-binding domain"/>
    <property type="match status" value="2"/>
</dbReference>
<dbReference type="GO" id="GO:0003677">
    <property type="term" value="F:DNA binding"/>
    <property type="evidence" value="ECO:0007669"/>
    <property type="project" value="UniProtKB-KW"/>
</dbReference>
<dbReference type="PANTHER" id="PTHR44846">
    <property type="entry name" value="MANNOSYL-D-GLYCERATE TRANSPORT/METABOLISM SYSTEM REPRESSOR MNGR-RELATED"/>
    <property type="match status" value="1"/>
</dbReference>
<dbReference type="SUPFAM" id="SSF46785">
    <property type="entry name" value="Winged helix' DNA-binding domain"/>
    <property type="match status" value="2"/>
</dbReference>
<proteinExistence type="predicted"/>
<gene>
    <name evidence="6" type="ORF">SAMN05660976_02992</name>
</gene>
<evidence type="ECO:0000313" key="6">
    <source>
        <dbReference type="EMBL" id="SEL65861.1"/>
    </source>
</evidence>
<dbReference type="AlphaFoldDB" id="A0A1H7RZX2"/>
<feature type="domain" description="HTH gntR-type" evidence="5">
    <location>
        <begin position="8"/>
        <end position="76"/>
    </location>
</feature>
<dbReference type="Pfam" id="PF00392">
    <property type="entry name" value="GntR"/>
    <property type="match status" value="2"/>
</dbReference>
<feature type="domain" description="HTH gntR-type" evidence="5">
    <location>
        <begin position="85"/>
        <end position="153"/>
    </location>
</feature>
<evidence type="ECO:0000259" key="5">
    <source>
        <dbReference type="PROSITE" id="PS50949"/>
    </source>
</evidence>
<organism evidence="6 7">
    <name type="scientific">Nonomuraea pusilla</name>
    <dbReference type="NCBI Taxonomy" id="46177"/>
    <lineage>
        <taxon>Bacteria</taxon>
        <taxon>Bacillati</taxon>
        <taxon>Actinomycetota</taxon>
        <taxon>Actinomycetes</taxon>
        <taxon>Streptosporangiales</taxon>
        <taxon>Streptosporangiaceae</taxon>
        <taxon>Nonomuraea</taxon>
    </lineage>
</organism>
<dbReference type="PROSITE" id="PS50949">
    <property type="entry name" value="HTH_GNTR"/>
    <property type="match status" value="2"/>
</dbReference>
<dbReference type="InterPro" id="IPR050679">
    <property type="entry name" value="Bact_HTH_transcr_reg"/>
</dbReference>
<evidence type="ECO:0000256" key="4">
    <source>
        <dbReference type="SAM" id="MobiDB-lite"/>
    </source>
</evidence>
<evidence type="ECO:0000256" key="3">
    <source>
        <dbReference type="ARBA" id="ARBA00023163"/>
    </source>
</evidence>
<sequence>MLDRDGPVPIYVQIAELIEQRISDGELRPGERVESESALEAEFDIARTTARSVVRELRRRRLVHTIPGEGTYVGPPGVPRIRQVRALYLDVAHDIVSRIRRGELRPNRPIPNEQALMMRHGAAKVTVRKAVAYLREQGWVFAVPRGGVFVCPPHRWPAEGPYGGWAENGQGGEPFRRRPGGNGGSEAACPSGDRERSGGVAP</sequence>
<dbReference type="GO" id="GO:0045892">
    <property type="term" value="P:negative regulation of DNA-templated transcription"/>
    <property type="evidence" value="ECO:0007669"/>
    <property type="project" value="TreeGrafter"/>
</dbReference>
<feature type="compositionally biased region" description="Basic and acidic residues" evidence="4">
    <location>
        <begin position="192"/>
        <end position="202"/>
    </location>
</feature>
<dbReference type="SMART" id="SM00345">
    <property type="entry name" value="HTH_GNTR"/>
    <property type="match status" value="2"/>
</dbReference>
<evidence type="ECO:0000313" key="7">
    <source>
        <dbReference type="Proteomes" id="UP000198953"/>
    </source>
</evidence>
<dbReference type="PANTHER" id="PTHR44846:SF1">
    <property type="entry name" value="MANNOSYL-D-GLYCERATE TRANSPORT_METABOLISM SYSTEM REPRESSOR MNGR-RELATED"/>
    <property type="match status" value="1"/>
</dbReference>
<dbReference type="RefSeq" id="WP_063792024.1">
    <property type="nucleotide sequence ID" value="NZ_BBZG01000001.1"/>
</dbReference>
<dbReference type="GO" id="GO:0003700">
    <property type="term" value="F:DNA-binding transcription factor activity"/>
    <property type="evidence" value="ECO:0007669"/>
    <property type="project" value="InterPro"/>
</dbReference>
<dbReference type="STRING" id="46177.SAMN05660976_02992"/>
<reference evidence="6 7" key="1">
    <citation type="submission" date="2016-10" db="EMBL/GenBank/DDBJ databases">
        <authorList>
            <person name="de Groot N.N."/>
        </authorList>
    </citation>
    <scope>NUCLEOTIDE SEQUENCE [LARGE SCALE GENOMIC DNA]</scope>
    <source>
        <strain evidence="6 7">DSM 43357</strain>
    </source>
</reference>